<reference evidence="2" key="1">
    <citation type="submission" date="2019-09" db="EMBL/GenBank/DDBJ databases">
        <title>Characterisation of the sponge microbiome using genome-centric metagenomics.</title>
        <authorList>
            <person name="Engelberts J.P."/>
            <person name="Robbins S.J."/>
            <person name="De Goeij J.M."/>
            <person name="Aranda M."/>
            <person name="Bell S.C."/>
            <person name="Webster N.S."/>
        </authorList>
    </citation>
    <scope>NUCLEOTIDE SEQUENCE</scope>
    <source>
        <strain evidence="2">SB0662_bin_9</strain>
    </source>
</reference>
<accession>A0A6B1DRD9</accession>
<gene>
    <name evidence="2" type="ORF">F4Y08_03090</name>
</gene>
<feature type="region of interest" description="Disordered" evidence="1">
    <location>
        <begin position="1"/>
        <end position="47"/>
    </location>
</feature>
<sequence length="86" mass="9754">MPENESSMERDFDPDTAPDLSTGGWPEKLATAPVRRGRPPKARPKVSTTIRLSQDVIDHFRAGGRGWQTRIDQALQDWIKQQHDMA</sequence>
<proteinExistence type="predicted"/>
<dbReference type="Pfam" id="PF14384">
    <property type="entry name" value="BrnA_antitoxin"/>
    <property type="match status" value="1"/>
</dbReference>
<protein>
    <submittedName>
        <fullName evidence="2">BrnA antitoxin family protein</fullName>
    </submittedName>
</protein>
<dbReference type="AlphaFoldDB" id="A0A6B1DRD9"/>
<evidence type="ECO:0000313" key="2">
    <source>
        <dbReference type="EMBL" id="MYD89313.1"/>
    </source>
</evidence>
<organism evidence="2">
    <name type="scientific">Caldilineaceae bacterium SB0662_bin_9</name>
    <dbReference type="NCBI Taxonomy" id="2605258"/>
    <lineage>
        <taxon>Bacteria</taxon>
        <taxon>Bacillati</taxon>
        <taxon>Chloroflexota</taxon>
        <taxon>Caldilineae</taxon>
        <taxon>Caldilineales</taxon>
        <taxon>Caldilineaceae</taxon>
    </lineage>
</organism>
<comment type="caution">
    <text evidence="2">The sequence shown here is derived from an EMBL/GenBank/DDBJ whole genome shotgun (WGS) entry which is preliminary data.</text>
</comment>
<feature type="compositionally biased region" description="Basic residues" evidence="1">
    <location>
        <begin position="35"/>
        <end position="44"/>
    </location>
</feature>
<dbReference type="EMBL" id="VXPY01000015">
    <property type="protein sequence ID" value="MYD89313.1"/>
    <property type="molecule type" value="Genomic_DNA"/>
</dbReference>
<dbReference type="InterPro" id="IPR025528">
    <property type="entry name" value="BrnA_antitoxin"/>
</dbReference>
<name>A0A6B1DRD9_9CHLR</name>
<evidence type="ECO:0000256" key="1">
    <source>
        <dbReference type="SAM" id="MobiDB-lite"/>
    </source>
</evidence>